<protein>
    <submittedName>
        <fullName evidence="2">Uncharacterized protein</fullName>
    </submittedName>
</protein>
<dbReference type="EMBL" id="PVTL01000008">
    <property type="protein sequence ID" value="PRY66996.1"/>
    <property type="molecule type" value="Genomic_DNA"/>
</dbReference>
<dbReference type="Proteomes" id="UP000237983">
    <property type="component" value="Unassembled WGS sequence"/>
</dbReference>
<keyword evidence="1" id="KW-0472">Membrane</keyword>
<comment type="caution">
    <text evidence="2">The sequence shown here is derived from an EMBL/GenBank/DDBJ whole genome shotgun (WGS) entry which is preliminary data.</text>
</comment>
<evidence type="ECO:0000256" key="1">
    <source>
        <dbReference type="SAM" id="Phobius"/>
    </source>
</evidence>
<organism evidence="2 3">
    <name type="scientific">Glaciihabitans tibetensis</name>
    <dbReference type="NCBI Taxonomy" id="1266600"/>
    <lineage>
        <taxon>Bacteria</taxon>
        <taxon>Bacillati</taxon>
        <taxon>Actinomycetota</taxon>
        <taxon>Actinomycetes</taxon>
        <taxon>Micrococcales</taxon>
        <taxon>Microbacteriaceae</taxon>
        <taxon>Glaciihabitans</taxon>
    </lineage>
</organism>
<sequence length="54" mass="5834">MRILGMSCMVVTAITFLLGMVVFFVGYDIGILILIFAFGVMTFGTGALAADRRL</sequence>
<accession>A0A2T0V9X9</accession>
<name>A0A2T0V9X9_9MICO</name>
<feature type="transmembrane region" description="Helical" evidence="1">
    <location>
        <begin position="31"/>
        <end position="50"/>
    </location>
</feature>
<feature type="transmembrane region" description="Helical" evidence="1">
    <location>
        <begin position="7"/>
        <end position="25"/>
    </location>
</feature>
<reference evidence="2 3" key="1">
    <citation type="submission" date="2018-03" db="EMBL/GenBank/DDBJ databases">
        <title>Genomic Encyclopedia of Type Strains, Phase III (KMG-III): the genomes of soil and plant-associated and newly described type strains.</title>
        <authorList>
            <person name="Whitman W."/>
        </authorList>
    </citation>
    <scope>NUCLEOTIDE SEQUENCE [LARGE SCALE GENOMIC DNA]</scope>
    <source>
        <strain evidence="2 3">CGMCC 1.12484</strain>
    </source>
</reference>
<keyword evidence="1" id="KW-1133">Transmembrane helix</keyword>
<evidence type="ECO:0000313" key="2">
    <source>
        <dbReference type="EMBL" id="PRY66996.1"/>
    </source>
</evidence>
<gene>
    <name evidence="2" type="ORF">B0I08_10880</name>
</gene>
<keyword evidence="3" id="KW-1185">Reference proteome</keyword>
<keyword evidence="1" id="KW-0812">Transmembrane</keyword>
<dbReference type="AlphaFoldDB" id="A0A2T0V9X9"/>
<proteinExistence type="predicted"/>
<evidence type="ECO:0000313" key="3">
    <source>
        <dbReference type="Proteomes" id="UP000237983"/>
    </source>
</evidence>